<dbReference type="AlphaFoldDB" id="A0A8C3N0W1"/>
<accession>A0A8U8BT58</accession>
<evidence type="ECO:0000313" key="2">
    <source>
        <dbReference type="Ensembl" id="ENSCPVP00000014111.2"/>
    </source>
</evidence>
<reference evidence="2" key="2">
    <citation type="submission" date="2025-08" db="UniProtKB">
        <authorList>
            <consortium name="Ensembl"/>
        </authorList>
    </citation>
    <scope>IDENTIFICATION</scope>
</reference>
<evidence type="ECO:0000313" key="3">
    <source>
        <dbReference type="Proteomes" id="UP000694382"/>
    </source>
</evidence>
<feature type="compositionally biased region" description="Basic and acidic residues" evidence="1">
    <location>
        <begin position="92"/>
        <end position="103"/>
    </location>
</feature>
<sequence>MLQHKGGTDHDLCQHKGWTPPHLSHDTEGSIQSCHPGDLCPPRPSCCPAPQSCKPRRRVEVSPVPPVCPPPVRIHRRPLQQHRPCPPCPEPDPGKPRRRVEQRPEEDEEPPVVLQPLQHRCPCIQRCPRPVPCCPRPVPCCPRPSQRCCPPIVPLPPHPCHQQQKQVTLVPLCVKN</sequence>
<keyword evidence="3" id="KW-1185">Reference proteome</keyword>
<evidence type="ECO:0000256" key="1">
    <source>
        <dbReference type="SAM" id="MobiDB-lite"/>
    </source>
</evidence>
<protein>
    <submittedName>
        <fullName evidence="2">Uncharacterized protein</fullName>
    </submittedName>
</protein>
<reference evidence="2" key="3">
    <citation type="submission" date="2025-09" db="UniProtKB">
        <authorList>
            <consortium name="Ensembl"/>
        </authorList>
    </citation>
    <scope>IDENTIFICATION</scope>
</reference>
<organism evidence="2 3">
    <name type="scientific">Geospiza parvula</name>
    <name type="common">Small tree-finch</name>
    <name type="synonym">Camarhynchus parvulus</name>
    <dbReference type="NCBI Taxonomy" id="87175"/>
    <lineage>
        <taxon>Eukaryota</taxon>
        <taxon>Metazoa</taxon>
        <taxon>Chordata</taxon>
        <taxon>Craniata</taxon>
        <taxon>Vertebrata</taxon>
        <taxon>Euteleostomi</taxon>
        <taxon>Archelosauria</taxon>
        <taxon>Archosauria</taxon>
        <taxon>Dinosauria</taxon>
        <taxon>Saurischia</taxon>
        <taxon>Theropoda</taxon>
        <taxon>Coelurosauria</taxon>
        <taxon>Aves</taxon>
        <taxon>Neognathae</taxon>
        <taxon>Neoaves</taxon>
        <taxon>Telluraves</taxon>
        <taxon>Australaves</taxon>
        <taxon>Passeriformes</taxon>
        <taxon>Thraupidae</taxon>
        <taxon>Camarhynchus</taxon>
    </lineage>
</organism>
<name>A0A8C3N0W1_GEOPR</name>
<feature type="compositionally biased region" description="Pro residues" evidence="1">
    <location>
        <begin position="63"/>
        <end position="72"/>
    </location>
</feature>
<proteinExistence type="predicted"/>
<feature type="region of interest" description="Disordered" evidence="1">
    <location>
        <begin position="48"/>
        <end position="111"/>
    </location>
</feature>
<dbReference type="Ensembl" id="ENSCPVT00000014745.2">
    <property type="protein sequence ID" value="ENSCPVP00000014111.2"/>
    <property type="gene ID" value="ENSCPVG00000010318.2"/>
</dbReference>
<reference evidence="2" key="1">
    <citation type="submission" date="2020-02" db="EMBL/GenBank/DDBJ databases">
        <authorList>
            <person name="Enbody D E."/>
            <person name="Pettersson E M."/>
        </authorList>
    </citation>
    <scope>NUCLEOTIDE SEQUENCE [LARGE SCALE GENOMIC DNA]</scope>
</reference>
<dbReference type="Proteomes" id="UP000694382">
    <property type="component" value="Chromosome 25"/>
</dbReference>
<accession>A0A8C3N0W1</accession>